<reference evidence="4" key="1">
    <citation type="journal article" date="2014" name="Front. Microbiol.">
        <title>High frequency of phylogenetically diverse reductive dehalogenase-homologous genes in deep subseafloor sedimentary metagenomes.</title>
        <authorList>
            <person name="Kawai M."/>
            <person name="Futagami T."/>
            <person name="Toyoda A."/>
            <person name="Takaki Y."/>
            <person name="Nishi S."/>
            <person name="Hori S."/>
            <person name="Arai W."/>
            <person name="Tsubouchi T."/>
            <person name="Morono Y."/>
            <person name="Uchiyama I."/>
            <person name="Ito T."/>
            <person name="Fujiyama A."/>
            <person name="Inagaki F."/>
            <person name="Takami H."/>
        </authorList>
    </citation>
    <scope>NUCLEOTIDE SEQUENCE</scope>
    <source>
        <strain evidence="4">Expedition CK06-06</strain>
    </source>
</reference>
<dbReference type="InterPro" id="IPR022711">
    <property type="entry name" value="RNase_Y_N"/>
</dbReference>
<proteinExistence type="predicted"/>
<sequence>MFQAEIYSAFYILKGGNKINQLLIYIFIAILGLVLGITIGYWIRRYLFRGRKEQAEKSAKEIIELAKKDAEAIKKEKLVEAKDEVYKIRFEEEDKLRNLRNDLRKLESRIAHRESIIDQKSMKLDRRISIIARTEKEINLFKEELEKNLQEQKIRLENIAGFNIYFFFPKKTWFKFTIRC</sequence>
<organism evidence="4">
    <name type="scientific">marine sediment metagenome</name>
    <dbReference type="NCBI Taxonomy" id="412755"/>
    <lineage>
        <taxon>unclassified sequences</taxon>
        <taxon>metagenomes</taxon>
        <taxon>ecological metagenomes</taxon>
    </lineage>
</organism>
<comment type="caution">
    <text evidence="4">The sequence shown here is derived from an EMBL/GenBank/DDBJ whole genome shotgun (WGS) entry which is preliminary data.</text>
</comment>
<feature type="coiled-coil region" evidence="1">
    <location>
        <begin position="56"/>
        <end position="162"/>
    </location>
</feature>
<name>X1ANF3_9ZZZZ</name>
<feature type="transmembrane region" description="Helical" evidence="2">
    <location>
        <begin position="22"/>
        <end position="43"/>
    </location>
</feature>
<gene>
    <name evidence="4" type="ORF">S01H4_01767</name>
</gene>
<dbReference type="Pfam" id="PF12072">
    <property type="entry name" value="RNase_Y_N"/>
    <property type="match status" value="1"/>
</dbReference>
<feature type="domain" description="Ribonuclease Y N-terminal" evidence="3">
    <location>
        <begin position="25"/>
        <end position="162"/>
    </location>
</feature>
<dbReference type="AlphaFoldDB" id="X1ANF3"/>
<evidence type="ECO:0000256" key="2">
    <source>
        <dbReference type="SAM" id="Phobius"/>
    </source>
</evidence>
<evidence type="ECO:0000256" key="1">
    <source>
        <dbReference type="SAM" id="Coils"/>
    </source>
</evidence>
<keyword evidence="2" id="KW-0812">Transmembrane</keyword>
<keyword evidence="1" id="KW-0175">Coiled coil</keyword>
<keyword evidence="2" id="KW-1133">Transmembrane helix</keyword>
<protein>
    <recommendedName>
        <fullName evidence="3">Ribonuclease Y N-terminal domain-containing protein</fullName>
    </recommendedName>
</protein>
<accession>X1ANF3</accession>
<dbReference type="EMBL" id="BART01000344">
    <property type="protein sequence ID" value="GAG70927.1"/>
    <property type="molecule type" value="Genomic_DNA"/>
</dbReference>
<keyword evidence="2" id="KW-0472">Membrane</keyword>
<evidence type="ECO:0000259" key="3">
    <source>
        <dbReference type="Pfam" id="PF12072"/>
    </source>
</evidence>
<evidence type="ECO:0000313" key="4">
    <source>
        <dbReference type="EMBL" id="GAG70927.1"/>
    </source>
</evidence>